<evidence type="ECO:0000256" key="3">
    <source>
        <dbReference type="SAM" id="Phobius"/>
    </source>
</evidence>
<dbReference type="PANTHER" id="PTHR43201">
    <property type="entry name" value="ACYL-COA SYNTHETASE"/>
    <property type="match status" value="1"/>
</dbReference>
<dbReference type="InterPro" id="IPR045851">
    <property type="entry name" value="AMP-bd_C_sf"/>
</dbReference>
<evidence type="ECO:0000313" key="7">
    <source>
        <dbReference type="Proteomes" id="UP000248555"/>
    </source>
</evidence>
<dbReference type="EMBL" id="QLMH01000036">
    <property type="protein sequence ID" value="RAK14090.1"/>
    <property type="molecule type" value="Genomic_DNA"/>
</dbReference>
<reference evidence="6 7" key="1">
    <citation type="submission" date="2018-06" db="EMBL/GenBank/DDBJ databases">
        <title>Genomic Encyclopedia of Type Strains, Phase III (KMG-III): the genomes of soil and plant-associated and newly described type strains.</title>
        <authorList>
            <person name="Whitman W."/>
        </authorList>
    </citation>
    <scope>NUCLEOTIDE SEQUENCE [LARGE SCALE GENOMIC DNA]</scope>
    <source>
        <strain evidence="6 7">CGMCC 1.8979</strain>
    </source>
</reference>
<dbReference type="RefSeq" id="WP_342767135.1">
    <property type="nucleotide sequence ID" value="NZ_QLMH01000036.1"/>
</dbReference>
<dbReference type="FunFam" id="3.30.300.30:FF:000008">
    <property type="entry name" value="2,3-dihydroxybenzoate-AMP ligase"/>
    <property type="match status" value="1"/>
</dbReference>
<dbReference type="Pfam" id="PF00501">
    <property type="entry name" value="AMP-binding"/>
    <property type="match status" value="1"/>
</dbReference>
<keyword evidence="2" id="KW-0436">Ligase</keyword>
<keyword evidence="7" id="KW-1185">Reference proteome</keyword>
<keyword evidence="3" id="KW-0472">Membrane</keyword>
<dbReference type="GO" id="GO:0006631">
    <property type="term" value="P:fatty acid metabolic process"/>
    <property type="evidence" value="ECO:0007669"/>
    <property type="project" value="TreeGrafter"/>
</dbReference>
<dbReference type="Gene3D" id="3.30.300.30">
    <property type="match status" value="1"/>
</dbReference>
<feature type="transmembrane region" description="Helical" evidence="3">
    <location>
        <begin position="212"/>
        <end position="237"/>
    </location>
</feature>
<dbReference type="Gene3D" id="3.40.50.12780">
    <property type="entry name" value="N-terminal domain of ligase-like"/>
    <property type="match status" value="1"/>
</dbReference>
<proteinExistence type="inferred from homology"/>
<feature type="domain" description="AMP-dependent synthetase/ligase" evidence="4">
    <location>
        <begin position="13"/>
        <end position="380"/>
    </location>
</feature>
<evidence type="ECO:0000256" key="2">
    <source>
        <dbReference type="ARBA" id="ARBA00022598"/>
    </source>
</evidence>
<sequence length="525" mass="59095">MMSGSLSVQDVLEHSFRLVPEKEAAYDGYKRITYKELKNNVEYIASALSQLGIKKGDRVIACLPNWNEFLMIYFSVARIGAILIPCNPRYRTEELVYILENSKAKAAFLMEEFHHIDIFEPYLSRTKNSDQLKHIFTVRFKKEGHYSFDELIELGRSVPAPSVEIDATEDVFTILYTSGTTGKPKGAMLTHQNVIYSAKATAESMKCTKNDVFLIAVPVFHVFGMVPGILTAISVGAQMVFMEKYKAEEALKIIEQEKITVHHGVPTMFILELNHPNFNQYDLSSLRTGIIAAAPCPEEVVKKIRTEMGCDILVSYGLTESSAAVTITSFDDTDYVRSETVGKAIPGAEVKIVDANRKEVGIGEVGELACRSLGVMKGYYEMPEKTREVIDEEGWFYTGDLATIDEKGYVRIVGRKKEMIIRGGYNIYPREIEEIFYKHPSVLEVAVIGLPDTVLGEISCAVIKLKPHHIEDEQSMKAYIKDKVADYKIPDRIVFLEELPTTASGKIKKITLQKIIEEKLKSILR</sequence>
<dbReference type="SUPFAM" id="SSF56801">
    <property type="entry name" value="Acetyl-CoA synthetase-like"/>
    <property type="match status" value="1"/>
</dbReference>
<dbReference type="GO" id="GO:0031956">
    <property type="term" value="F:medium-chain fatty acid-CoA ligase activity"/>
    <property type="evidence" value="ECO:0007669"/>
    <property type="project" value="TreeGrafter"/>
</dbReference>
<keyword evidence="3" id="KW-0812">Transmembrane</keyword>
<dbReference type="InterPro" id="IPR000873">
    <property type="entry name" value="AMP-dep_synth/lig_dom"/>
</dbReference>
<feature type="domain" description="AMP-binding enzyme C-terminal" evidence="5">
    <location>
        <begin position="431"/>
        <end position="506"/>
    </location>
</feature>
<evidence type="ECO:0000256" key="1">
    <source>
        <dbReference type="ARBA" id="ARBA00006432"/>
    </source>
</evidence>
<comment type="similarity">
    <text evidence="1">Belongs to the ATP-dependent AMP-binding enzyme family.</text>
</comment>
<dbReference type="PANTHER" id="PTHR43201:SF5">
    <property type="entry name" value="MEDIUM-CHAIN ACYL-COA LIGASE ACSF2, MITOCHONDRIAL"/>
    <property type="match status" value="1"/>
</dbReference>
<evidence type="ECO:0000259" key="5">
    <source>
        <dbReference type="Pfam" id="PF13193"/>
    </source>
</evidence>
<accession>A0A327XZB4</accession>
<dbReference type="AlphaFoldDB" id="A0A327XZB4"/>
<name>A0A327XZB4_9BACL</name>
<protein>
    <submittedName>
        <fullName evidence="6">Fatty-acyl-CoA synthase/long-chain acyl-CoA synthetase</fullName>
    </submittedName>
</protein>
<dbReference type="InterPro" id="IPR025110">
    <property type="entry name" value="AMP-bd_C"/>
</dbReference>
<dbReference type="Pfam" id="PF13193">
    <property type="entry name" value="AMP-binding_C"/>
    <property type="match status" value="1"/>
</dbReference>
<keyword evidence="3" id="KW-1133">Transmembrane helix</keyword>
<gene>
    <name evidence="6" type="ORF">B0I26_1365</name>
</gene>
<dbReference type="InterPro" id="IPR042099">
    <property type="entry name" value="ANL_N_sf"/>
</dbReference>
<dbReference type="PROSITE" id="PS00455">
    <property type="entry name" value="AMP_BINDING"/>
    <property type="match status" value="1"/>
</dbReference>
<evidence type="ECO:0000259" key="4">
    <source>
        <dbReference type="Pfam" id="PF00501"/>
    </source>
</evidence>
<dbReference type="InterPro" id="IPR020845">
    <property type="entry name" value="AMP-binding_CS"/>
</dbReference>
<organism evidence="6 7">
    <name type="scientific">Paranoxybacillus vitaminiphilus</name>
    <dbReference type="NCBI Taxonomy" id="581036"/>
    <lineage>
        <taxon>Bacteria</taxon>
        <taxon>Bacillati</taxon>
        <taxon>Bacillota</taxon>
        <taxon>Bacilli</taxon>
        <taxon>Bacillales</taxon>
        <taxon>Anoxybacillaceae</taxon>
        <taxon>Paranoxybacillus</taxon>
    </lineage>
</organism>
<dbReference type="Proteomes" id="UP000248555">
    <property type="component" value="Unassembled WGS sequence"/>
</dbReference>
<dbReference type="NCBIfam" id="NF004837">
    <property type="entry name" value="PRK06187.1"/>
    <property type="match status" value="1"/>
</dbReference>
<comment type="caution">
    <text evidence="6">The sequence shown here is derived from an EMBL/GenBank/DDBJ whole genome shotgun (WGS) entry which is preliminary data.</text>
</comment>
<evidence type="ECO:0000313" key="6">
    <source>
        <dbReference type="EMBL" id="RAK14090.1"/>
    </source>
</evidence>
<dbReference type="FunFam" id="3.40.50.12780:FF:000003">
    <property type="entry name" value="Long-chain-fatty-acid--CoA ligase FadD"/>
    <property type="match status" value="1"/>
</dbReference>